<reference evidence="1" key="2">
    <citation type="journal article" date="2023" name="Int. J. Mol. Sci.">
        <title>De Novo Assembly and Annotation of 11 Diverse Shrub Willow (Salix) Genomes Reveals Novel Gene Organization in Sex-Linked Regions.</title>
        <authorList>
            <person name="Hyden B."/>
            <person name="Feng K."/>
            <person name="Yates T.B."/>
            <person name="Jawdy S."/>
            <person name="Cereghino C."/>
            <person name="Smart L.B."/>
            <person name="Muchero W."/>
        </authorList>
    </citation>
    <scope>NUCLEOTIDE SEQUENCE</scope>
    <source>
        <tissue evidence="1">Shoot tip</tissue>
    </source>
</reference>
<accession>A0A9Q0Q8G0</accession>
<dbReference type="AlphaFoldDB" id="A0A9Q0Q8G0"/>
<organism evidence="1 2">
    <name type="scientific">Salix koriyanagi</name>
    <dbReference type="NCBI Taxonomy" id="2511006"/>
    <lineage>
        <taxon>Eukaryota</taxon>
        <taxon>Viridiplantae</taxon>
        <taxon>Streptophyta</taxon>
        <taxon>Embryophyta</taxon>
        <taxon>Tracheophyta</taxon>
        <taxon>Spermatophyta</taxon>
        <taxon>Magnoliopsida</taxon>
        <taxon>eudicotyledons</taxon>
        <taxon>Gunneridae</taxon>
        <taxon>Pentapetalae</taxon>
        <taxon>rosids</taxon>
        <taxon>fabids</taxon>
        <taxon>Malpighiales</taxon>
        <taxon>Salicaceae</taxon>
        <taxon>Saliceae</taxon>
        <taxon>Salix</taxon>
    </lineage>
</organism>
<proteinExistence type="predicted"/>
<name>A0A9Q0Q8G0_9ROSI</name>
<comment type="caution">
    <text evidence="1">The sequence shown here is derived from an EMBL/GenBank/DDBJ whole genome shotgun (WGS) entry which is preliminary data.</text>
</comment>
<reference evidence="1" key="1">
    <citation type="submission" date="2022-11" db="EMBL/GenBank/DDBJ databases">
        <authorList>
            <person name="Hyden B.L."/>
            <person name="Feng K."/>
            <person name="Yates T."/>
            <person name="Jawdy S."/>
            <person name="Smart L.B."/>
            <person name="Muchero W."/>
        </authorList>
    </citation>
    <scope>NUCLEOTIDE SEQUENCE</scope>
    <source>
        <tissue evidence="1">Shoot tip</tissue>
    </source>
</reference>
<keyword evidence="2" id="KW-1185">Reference proteome</keyword>
<gene>
    <name evidence="1" type="ORF">OIU74_013020</name>
</gene>
<evidence type="ECO:0000313" key="2">
    <source>
        <dbReference type="Proteomes" id="UP001151752"/>
    </source>
</evidence>
<sequence>MSNQMHRRLCARLTYHHMGLTLPRRTHRIVVRLRRSRSPTIITELKARTPETLLLIVHLQKSSQCQEGIHLSGIYLEISDASFSKLCLPLLKGM</sequence>
<dbReference type="EMBL" id="JAPFFM010000016">
    <property type="protein sequence ID" value="KAJ6701766.1"/>
    <property type="molecule type" value="Genomic_DNA"/>
</dbReference>
<evidence type="ECO:0000313" key="1">
    <source>
        <dbReference type="EMBL" id="KAJ6701766.1"/>
    </source>
</evidence>
<dbReference type="Proteomes" id="UP001151752">
    <property type="component" value="Chromosome 1"/>
</dbReference>
<protein>
    <submittedName>
        <fullName evidence="1">Uncharacterized protein</fullName>
    </submittedName>
</protein>